<dbReference type="PANTHER" id="PTHR35372:SF2">
    <property type="entry name" value="SF3 HELICASE DOMAIN-CONTAINING PROTEIN"/>
    <property type="match status" value="1"/>
</dbReference>
<dbReference type="EMBL" id="BPLQ01011594">
    <property type="protein sequence ID" value="GIY58998.1"/>
    <property type="molecule type" value="Genomic_DNA"/>
</dbReference>
<evidence type="ECO:0000256" key="1">
    <source>
        <dbReference type="ARBA" id="ARBA00022801"/>
    </source>
</evidence>
<dbReference type="InterPro" id="IPR051620">
    <property type="entry name" value="ORF904-like_C"/>
</dbReference>
<sequence>MHRSLKRTAPSNDAFSNLFAKNDDEVIRSHTDIIEAIFEALPDIDFKQLYRYVKGVGIFKCNQTTHIWEEILNCEFEYILSKLVKANVPNLNIRELKSVGQFNQLAQLRHGFEAFITDRYFMDTLDSNLNLFVLQNGTLDSLTKQFRPLCWDDYASISCDWAYSSEESRLHMPEVKHFFETLFPVREERDYVLHFFGRLLDGHRDEKQFIVLTDKRSGNNGKTTFVSLMESVFSSYAVCKGSKAVCEQSRESINSHDAGLARFKGIRLLIVDELKKDQTLNSGFLKRVAGGRSSVDGRNMYSSKIFKFSWQAGIVLVMNEGDFPKFDSSDEAFMKRMVVCPFRSKFVDALQTIQEPYTFVQDLNICKKFNSWRSSVLDLLWEYKYKDVTVPPEMLNWKETICIGNNLVEEWLNNSLTVTRDDNDMMTLHELVQKYMAANTGLKMLQKEVAACIKNWIKNENLTFKDKLQKRVNGVMTGRRNVIFGIRVSEEATGSLCVNIEGEKN</sequence>
<protein>
    <submittedName>
        <fullName evidence="2">ATPase</fullName>
    </submittedName>
</protein>
<organism evidence="2 3">
    <name type="scientific">Caerostris darwini</name>
    <dbReference type="NCBI Taxonomy" id="1538125"/>
    <lineage>
        <taxon>Eukaryota</taxon>
        <taxon>Metazoa</taxon>
        <taxon>Ecdysozoa</taxon>
        <taxon>Arthropoda</taxon>
        <taxon>Chelicerata</taxon>
        <taxon>Arachnida</taxon>
        <taxon>Araneae</taxon>
        <taxon>Araneomorphae</taxon>
        <taxon>Entelegynae</taxon>
        <taxon>Araneoidea</taxon>
        <taxon>Araneidae</taxon>
        <taxon>Caerostris</taxon>
    </lineage>
</organism>
<dbReference type="GO" id="GO:0016787">
    <property type="term" value="F:hydrolase activity"/>
    <property type="evidence" value="ECO:0007669"/>
    <property type="project" value="UniProtKB-KW"/>
</dbReference>
<comment type="caution">
    <text evidence="2">The sequence shown here is derived from an EMBL/GenBank/DDBJ whole genome shotgun (WGS) entry which is preliminary data.</text>
</comment>
<dbReference type="Gene3D" id="3.40.50.300">
    <property type="entry name" value="P-loop containing nucleotide triphosphate hydrolases"/>
    <property type="match status" value="1"/>
</dbReference>
<reference evidence="2 3" key="1">
    <citation type="submission" date="2021-06" db="EMBL/GenBank/DDBJ databases">
        <title>Caerostris darwini draft genome.</title>
        <authorList>
            <person name="Kono N."/>
            <person name="Arakawa K."/>
        </authorList>
    </citation>
    <scope>NUCLEOTIDE SEQUENCE [LARGE SCALE GENOMIC DNA]</scope>
</reference>
<evidence type="ECO:0000313" key="3">
    <source>
        <dbReference type="Proteomes" id="UP001054837"/>
    </source>
</evidence>
<keyword evidence="3" id="KW-1185">Reference proteome</keyword>
<dbReference type="PANTHER" id="PTHR35372">
    <property type="entry name" value="ATP BINDING PROTEIN-RELATED"/>
    <property type="match status" value="1"/>
</dbReference>
<dbReference type="AlphaFoldDB" id="A0AAV4UML4"/>
<proteinExistence type="predicted"/>
<name>A0AAV4UML4_9ARAC</name>
<keyword evidence="1" id="KW-0378">Hydrolase</keyword>
<gene>
    <name evidence="2" type="ORF">CDAR_583911</name>
</gene>
<dbReference type="Proteomes" id="UP001054837">
    <property type="component" value="Unassembled WGS sequence"/>
</dbReference>
<dbReference type="InterPro" id="IPR027417">
    <property type="entry name" value="P-loop_NTPase"/>
</dbReference>
<evidence type="ECO:0000313" key="2">
    <source>
        <dbReference type="EMBL" id="GIY58998.1"/>
    </source>
</evidence>
<accession>A0AAV4UML4</accession>